<accession>A0A7S2UB15</accession>
<sequence length="124" mass="13806">MTASTTPQLHVLRGILRKMRPKPVSSSADLPNMDDKPAFVSSSKPFQKHVLEMYRHSASSTASPATTHSLRKLAYDYHMLRTNLVERARLHEMDGGAEVKLGPKEMSRRAAARAGLMLPEENAH</sequence>
<reference evidence="2" key="1">
    <citation type="submission" date="2021-01" db="EMBL/GenBank/DDBJ databases">
        <authorList>
            <person name="Corre E."/>
            <person name="Pelletier E."/>
            <person name="Niang G."/>
            <person name="Scheremetjew M."/>
            <person name="Finn R."/>
            <person name="Kale V."/>
            <person name="Holt S."/>
            <person name="Cochrane G."/>
            <person name="Meng A."/>
            <person name="Brown T."/>
            <person name="Cohen L."/>
        </authorList>
    </citation>
    <scope>NUCLEOTIDE SEQUENCE</scope>
    <source>
        <strain evidence="2">CCMP2084</strain>
    </source>
</reference>
<gene>
    <name evidence="2" type="ORF">ASEP1449_LOCUS6032</name>
</gene>
<evidence type="ECO:0008006" key="3">
    <source>
        <dbReference type="Google" id="ProtNLM"/>
    </source>
</evidence>
<organism evidence="2">
    <name type="scientific">Attheya septentrionalis</name>
    <dbReference type="NCBI Taxonomy" id="420275"/>
    <lineage>
        <taxon>Eukaryota</taxon>
        <taxon>Sar</taxon>
        <taxon>Stramenopiles</taxon>
        <taxon>Ochrophyta</taxon>
        <taxon>Bacillariophyta</taxon>
        <taxon>Coscinodiscophyceae</taxon>
        <taxon>Chaetocerotophycidae</taxon>
        <taxon>Chaetocerotales</taxon>
        <taxon>Attheyaceae</taxon>
        <taxon>Attheya</taxon>
    </lineage>
</organism>
<evidence type="ECO:0000256" key="1">
    <source>
        <dbReference type="SAM" id="MobiDB-lite"/>
    </source>
</evidence>
<proteinExistence type="predicted"/>
<name>A0A7S2UB15_9STRA</name>
<evidence type="ECO:0000313" key="2">
    <source>
        <dbReference type="EMBL" id="CAD9814207.1"/>
    </source>
</evidence>
<dbReference type="EMBL" id="HBHQ01008942">
    <property type="protein sequence ID" value="CAD9814207.1"/>
    <property type="molecule type" value="Transcribed_RNA"/>
</dbReference>
<feature type="region of interest" description="Disordered" evidence="1">
    <location>
        <begin position="21"/>
        <end position="41"/>
    </location>
</feature>
<dbReference type="AlphaFoldDB" id="A0A7S2UB15"/>
<protein>
    <recommendedName>
        <fullName evidence="3">Protein FMC1 homolog</fullName>
    </recommendedName>
</protein>